<keyword evidence="3" id="KW-1185">Reference proteome</keyword>
<organism evidence="2 3">
    <name type="scientific">Schizothecium vesticola</name>
    <dbReference type="NCBI Taxonomy" id="314040"/>
    <lineage>
        <taxon>Eukaryota</taxon>
        <taxon>Fungi</taxon>
        <taxon>Dikarya</taxon>
        <taxon>Ascomycota</taxon>
        <taxon>Pezizomycotina</taxon>
        <taxon>Sordariomycetes</taxon>
        <taxon>Sordariomycetidae</taxon>
        <taxon>Sordariales</taxon>
        <taxon>Schizotheciaceae</taxon>
        <taxon>Schizothecium</taxon>
    </lineage>
</organism>
<evidence type="ECO:0000313" key="3">
    <source>
        <dbReference type="Proteomes" id="UP001172155"/>
    </source>
</evidence>
<reference evidence="2" key="1">
    <citation type="submission" date="2023-06" db="EMBL/GenBank/DDBJ databases">
        <title>Genome-scale phylogeny and comparative genomics of the fungal order Sordariales.</title>
        <authorList>
            <consortium name="Lawrence Berkeley National Laboratory"/>
            <person name="Hensen N."/>
            <person name="Bonometti L."/>
            <person name="Westerberg I."/>
            <person name="Brannstrom I.O."/>
            <person name="Guillou S."/>
            <person name="Cros-Aarteil S."/>
            <person name="Calhoun S."/>
            <person name="Haridas S."/>
            <person name="Kuo A."/>
            <person name="Mondo S."/>
            <person name="Pangilinan J."/>
            <person name="Riley R."/>
            <person name="LaButti K."/>
            <person name="Andreopoulos B."/>
            <person name="Lipzen A."/>
            <person name="Chen C."/>
            <person name="Yanf M."/>
            <person name="Daum C."/>
            <person name="Ng V."/>
            <person name="Clum A."/>
            <person name="Steindorff A."/>
            <person name="Ohm R."/>
            <person name="Martin F."/>
            <person name="Silar P."/>
            <person name="Natvig D."/>
            <person name="Lalanne C."/>
            <person name="Gautier V."/>
            <person name="Ament-velasquez S.L."/>
            <person name="Kruys A."/>
            <person name="Hutchinson M.I."/>
            <person name="Powell A.J."/>
            <person name="Barry K."/>
            <person name="Miller A.N."/>
            <person name="Grigoriev I.V."/>
            <person name="Debuchy R."/>
            <person name="Gladieux P."/>
            <person name="Thoren M.H."/>
            <person name="Johannesson H."/>
        </authorList>
    </citation>
    <scope>NUCLEOTIDE SEQUENCE</scope>
    <source>
        <strain evidence="2">SMH3187-1</strain>
    </source>
</reference>
<feature type="signal peptide" evidence="1">
    <location>
        <begin position="1"/>
        <end position="18"/>
    </location>
</feature>
<evidence type="ECO:0000256" key="1">
    <source>
        <dbReference type="SAM" id="SignalP"/>
    </source>
</evidence>
<dbReference type="PANTHER" id="PTHR35523:SF1">
    <property type="entry name" value="CELL WALL PROTEIN SED1"/>
    <property type="match status" value="1"/>
</dbReference>
<dbReference type="GO" id="GO:0031505">
    <property type="term" value="P:fungal-type cell wall organization"/>
    <property type="evidence" value="ECO:0007669"/>
    <property type="project" value="InterPro"/>
</dbReference>
<dbReference type="Proteomes" id="UP001172155">
    <property type="component" value="Unassembled WGS sequence"/>
</dbReference>
<protein>
    <recommendedName>
        <fullName evidence="4">Clock-controlled protein 6</fullName>
    </recommendedName>
</protein>
<dbReference type="AlphaFoldDB" id="A0AA40K0A8"/>
<name>A0AA40K0A8_9PEZI</name>
<dbReference type="GO" id="GO:0009277">
    <property type="term" value="C:fungal-type cell wall"/>
    <property type="evidence" value="ECO:0007669"/>
    <property type="project" value="TreeGrafter"/>
</dbReference>
<gene>
    <name evidence="2" type="ORF">B0T18DRAFT_393913</name>
</gene>
<evidence type="ECO:0008006" key="4">
    <source>
        <dbReference type="Google" id="ProtNLM"/>
    </source>
</evidence>
<evidence type="ECO:0000313" key="2">
    <source>
        <dbReference type="EMBL" id="KAK0741270.1"/>
    </source>
</evidence>
<dbReference type="GO" id="GO:0005199">
    <property type="term" value="F:structural constituent of cell wall"/>
    <property type="evidence" value="ECO:0007669"/>
    <property type="project" value="InterPro"/>
</dbReference>
<proteinExistence type="predicted"/>
<keyword evidence="1" id="KW-0732">Signal</keyword>
<dbReference type="InterPro" id="IPR038843">
    <property type="entry name" value="Sed1/Spi1"/>
</dbReference>
<accession>A0AA40K0A8</accession>
<dbReference type="PANTHER" id="PTHR35523">
    <property type="entry name" value="CELL WALL PROTEIN SED1"/>
    <property type="match status" value="1"/>
</dbReference>
<feature type="chain" id="PRO_5041299979" description="Clock-controlled protein 6" evidence="1">
    <location>
        <begin position="19"/>
        <end position="143"/>
    </location>
</feature>
<comment type="caution">
    <text evidence="2">The sequence shown here is derived from an EMBL/GenBank/DDBJ whole genome shotgun (WGS) entry which is preliminary data.</text>
</comment>
<sequence>MQFSTLAIFAAAALGVSATRPAGNATVVTEVLTALTTYCPEPTKITYGDHTYTVTKPTTLTITGPCTITRPVTVVSSVICNGCDKPEPAPTFPAKNATVPIAHPTGSHPAPTKPAVVQAGAGKAAALSGAGLAGVLGLAAFML</sequence>
<dbReference type="EMBL" id="JAUKUD010000006">
    <property type="protein sequence ID" value="KAK0741270.1"/>
    <property type="molecule type" value="Genomic_DNA"/>
</dbReference>